<dbReference type="AlphaFoldDB" id="A9E9C0"/>
<dbReference type="SUPFAM" id="SSF48295">
    <property type="entry name" value="TrpR-like"/>
    <property type="match status" value="1"/>
</dbReference>
<keyword evidence="2" id="KW-1185">Reference proteome</keyword>
<dbReference type="GO" id="GO:0043565">
    <property type="term" value="F:sequence-specific DNA binding"/>
    <property type="evidence" value="ECO:0007669"/>
    <property type="project" value="InterPro"/>
</dbReference>
<evidence type="ECO:0000313" key="1">
    <source>
        <dbReference type="EMBL" id="EDP94658.1"/>
    </source>
</evidence>
<reference evidence="1 2" key="1">
    <citation type="journal article" date="2011" name="J. Bacteriol.">
        <title>Genome sequence of the algicidal bacterium Kordia algicida OT-1.</title>
        <authorList>
            <person name="Lee H.S."/>
            <person name="Kang S.G."/>
            <person name="Kwon K.K."/>
            <person name="Lee J.H."/>
            <person name="Kim S.J."/>
        </authorList>
    </citation>
    <scope>NUCLEOTIDE SEQUENCE [LARGE SCALE GENOMIC DNA]</scope>
    <source>
        <strain evidence="1 2">OT-1</strain>
    </source>
</reference>
<dbReference type="RefSeq" id="WP_007092632.1">
    <property type="nucleotide sequence ID" value="NZ_CP142125.1"/>
</dbReference>
<accession>A9E9C0</accession>
<name>A9E9C0_9FLAO</name>
<dbReference type="OrthoDB" id="1162197at2"/>
<proteinExistence type="predicted"/>
<gene>
    <name evidence="1" type="ORF">KAOT1_00240</name>
</gene>
<dbReference type="Proteomes" id="UP000002945">
    <property type="component" value="Unassembled WGS sequence"/>
</dbReference>
<dbReference type="InterPro" id="IPR010921">
    <property type="entry name" value="Trp_repressor/repl_initiator"/>
</dbReference>
<dbReference type="EMBL" id="ABIB01000014">
    <property type="protein sequence ID" value="EDP94658.1"/>
    <property type="molecule type" value="Genomic_DNA"/>
</dbReference>
<evidence type="ECO:0008006" key="3">
    <source>
        <dbReference type="Google" id="ProtNLM"/>
    </source>
</evidence>
<organism evidence="1 2">
    <name type="scientific">Kordia algicida OT-1</name>
    <dbReference type="NCBI Taxonomy" id="391587"/>
    <lineage>
        <taxon>Bacteria</taxon>
        <taxon>Pseudomonadati</taxon>
        <taxon>Bacteroidota</taxon>
        <taxon>Flavobacteriia</taxon>
        <taxon>Flavobacteriales</taxon>
        <taxon>Flavobacteriaceae</taxon>
        <taxon>Kordia</taxon>
    </lineage>
</organism>
<sequence length="151" mass="17936">MKSKEFNYRDLQDHIEVMIGKFGLQNSVKFLGRLIDNTQVGSDKDARAKKIVELTIAKSIEVFNLEKDKFYQSDLTEYKDARMSCYYIIHKYTQISYGRISEIFQQKKRSVWYFQSKCEEMISIAKFYPKFMSLHTIVENYIINHISNLNS</sequence>
<dbReference type="HOGENOM" id="CLU_1738143_0_0_10"/>
<dbReference type="STRING" id="391587.KAOT1_00240"/>
<comment type="caution">
    <text evidence="1">The sequence shown here is derived from an EMBL/GenBank/DDBJ whole genome shotgun (WGS) entry which is preliminary data.</text>
</comment>
<dbReference type="Gene3D" id="1.10.1750.10">
    <property type="match status" value="1"/>
</dbReference>
<evidence type="ECO:0000313" key="2">
    <source>
        <dbReference type="Proteomes" id="UP000002945"/>
    </source>
</evidence>
<protein>
    <recommendedName>
        <fullName evidence="3">Chromosomal replication initiator DnaA C-terminal domain-containing protein</fullName>
    </recommendedName>
</protein>
<dbReference type="eggNOG" id="ENOG5032XEE">
    <property type="taxonomic scope" value="Bacteria"/>
</dbReference>